<name>A0A1I4M3S0_9FIRM</name>
<dbReference type="Gene3D" id="3.40.50.970">
    <property type="match status" value="1"/>
</dbReference>
<keyword evidence="6" id="KW-1185">Reference proteome</keyword>
<dbReference type="InterPro" id="IPR051157">
    <property type="entry name" value="PDH/Transketolase"/>
</dbReference>
<gene>
    <name evidence="5" type="ORF">SAMN04490355_102947</name>
</gene>
<dbReference type="STRING" id="1123291.SAMN04490355_102947"/>
<dbReference type="PANTHER" id="PTHR43825">
    <property type="entry name" value="PYRUVATE DEHYDROGENASE E1 COMPONENT"/>
    <property type="match status" value="1"/>
</dbReference>
<dbReference type="InterPro" id="IPR033248">
    <property type="entry name" value="Transketolase_C"/>
</dbReference>
<evidence type="ECO:0000313" key="5">
    <source>
        <dbReference type="EMBL" id="SFL97854.1"/>
    </source>
</evidence>
<sequence length="310" mass="33570">MKKMSTREAYGRAITEFGATNQFFVLDADLSKATRTDIFAKQFPSRFFNMGIAECDMMSTAAGMATCGKKVFASTFAMFATGRAYEQIRNSIAYPKLNVKIAATHGGVLIGPDGGSHQCIEDISLMRTIPGMVVLAPADAVEARAVVEAAIEYDGPVYMRFGRSDVPIIYDTENFEFKIGKGKTVLEGNDLTIIAIGDMVYEAMEAAKHLKEEGIEARVIDMCSVKPIDIDLIIKAANETGRIVTVEDHNIIGGLGSAVSEVLAENCPVSLKRIGIMDVFGRSGQVKELAEYFGINAKAIIDGVKELLVK</sequence>
<dbReference type="PANTHER" id="PTHR43825:SF1">
    <property type="entry name" value="TRANSKETOLASE-LIKE PYRIMIDINE-BINDING DOMAIN-CONTAINING PROTEIN"/>
    <property type="match status" value="1"/>
</dbReference>
<feature type="domain" description="Transketolase-like pyrimidine-binding" evidence="4">
    <location>
        <begin position="4"/>
        <end position="168"/>
    </location>
</feature>
<evidence type="ECO:0000259" key="4">
    <source>
        <dbReference type="SMART" id="SM00861"/>
    </source>
</evidence>
<protein>
    <submittedName>
        <fullName evidence="5">Transketolase subunit B</fullName>
    </submittedName>
</protein>
<dbReference type="CDD" id="cd07033">
    <property type="entry name" value="TPP_PYR_DXS_TK_like"/>
    <property type="match status" value="1"/>
</dbReference>
<dbReference type="FunFam" id="3.40.50.970:FF:000129">
    <property type="entry name" value="Transketolase"/>
    <property type="match status" value="1"/>
</dbReference>
<accession>A0A1I4M3S0</accession>
<keyword evidence="3" id="KW-0786">Thiamine pyrophosphate</keyword>
<comment type="cofactor">
    <cofactor evidence="1">
        <name>thiamine diphosphate</name>
        <dbReference type="ChEBI" id="CHEBI:58937"/>
    </cofactor>
</comment>
<organism evidence="5 6">
    <name type="scientific">Pelosinus propionicus DSM 13327</name>
    <dbReference type="NCBI Taxonomy" id="1123291"/>
    <lineage>
        <taxon>Bacteria</taxon>
        <taxon>Bacillati</taxon>
        <taxon>Bacillota</taxon>
        <taxon>Negativicutes</taxon>
        <taxon>Selenomonadales</taxon>
        <taxon>Sporomusaceae</taxon>
        <taxon>Pelosinus</taxon>
    </lineage>
</organism>
<dbReference type="SUPFAM" id="SSF52518">
    <property type="entry name" value="Thiamin diphosphate-binding fold (THDP-binding)"/>
    <property type="match status" value="1"/>
</dbReference>
<dbReference type="Proteomes" id="UP000199520">
    <property type="component" value="Unassembled WGS sequence"/>
</dbReference>
<dbReference type="InterPro" id="IPR005475">
    <property type="entry name" value="Transketolase-like_Pyr-bd"/>
</dbReference>
<dbReference type="OrthoDB" id="8732661at2"/>
<comment type="similarity">
    <text evidence="2">Belongs to the transketolase family.</text>
</comment>
<evidence type="ECO:0000256" key="3">
    <source>
        <dbReference type="ARBA" id="ARBA00023052"/>
    </source>
</evidence>
<evidence type="ECO:0000256" key="2">
    <source>
        <dbReference type="ARBA" id="ARBA00007131"/>
    </source>
</evidence>
<dbReference type="Gene3D" id="3.40.50.920">
    <property type="match status" value="1"/>
</dbReference>
<evidence type="ECO:0000313" key="6">
    <source>
        <dbReference type="Proteomes" id="UP000199520"/>
    </source>
</evidence>
<proteinExistence type="inferred from homology"/>
<dbReference type="SUPFAM" id="SSF52922">
    <property type="entry name" value="TK C-terminal domain-like"/>
    <property type="match status" value="1"/>
</dbReference>
<dbReference type="RefSeq" id="WP_090939183.1">
    <property type="nucleotide sequence ID" value="NZ_FOTS01000029.1"/>
</dbReference>
<dbReference type="InterPro" id="IPR029061">
    <property type="entry name" value="THDP-binding"/>
</dbReference>
<evidence type="ECO:0000256" key="1">
    <source>
        <dbReference type="ARBA" id="ARBA00001964"/>
    </source>
</evidence>
<reference evidence="6" key="1">
    <citation type="submission" date="2016-10" db="EMBL/GenBank/DDBJ databases">
        <authorList>
            <person name="Varghese N."/>
            <person name="Submissions S."/>
        </authorList>
    </citation>
    <scope>NUCLEOTIDE SEQUENCE [LARGE SCALE GENOMIC DNA]</scope>
    <source>
        <strain evidence="6">DSM 13327</strain>
    </source>
</reference>
<dbReference type="AlphaFoldDB" id="A0A1I4M3S0"/>
<dbReference type="SMART" id="SM00861">
    <property type="entry name" value="Transket_pyr"/>
    <property type="match status" value="1"/>
</dbReference>
<dbReference type="Pfam" id="PF02779">
    <property type="entry name" value="Transket_pyr"/>
    <property type="match status" value="1"/>
</dbReference>
<dbReference type="EMBL" id="FOTS01000029">
    <property type="protein sequence ID" value="SFL97854.1"/>
    <property type="molecule type" value="Genomic_DNA"/>
</dbReference>
<dbReference type="InterPro" id="IPR009014">
    <property type="entry name" value="Transketo_C/PFOR_II"/>
</dbReference>
<dbReference type="Pfam" id="PF02780">
    <property type="entry name" value="Transketolase_C"/>
    <property type="match status" value="1"/>
</dbReference>